<dbReference type="Pfam" id="PF00561">
    <property type="entry name" value="Abhydrolase_1"/>
    <property type="match status" value="1"/>
</dbReference>
<reference evidence="8" key="1">
    <citation type="journal article" date="2019" name="Int. J. Syst. Evol. Microbiol.">
        <title>The Global Catalogue of Microorganisms (GCM) 10K type strain sequencing project: providing services to taxonomists for standard genome sequencing and annotation.</title>
        <authorList>
            <consortium name="The Broad Institute Genomics Platform"/>
            <consortium name="The Broad Institute Genome Sequencing Center for Infectious Disease"/>
            <person name="Wu L."/>
            <person name="Ma J."/>
        </authorList>
    </citation>
    <scope>NUCLEOTIDE SEQUENCE [LARGE SCALE GENOMIC DNA]</scope>
    <source>
        <strain evidence="8">JCM 17695</strain>
    </source>
</reference>
<keyword evidence="2 4" id="KW-0732">Signal</keyword>
<protein>
    <submittedName>
        <fullName evidence="7">Alpha/beta fold hydrolase</fullName>
    </submittedName>
</protein>
<gene>
    <name evidence="7" type="ORF">ACFQV2_14130</name>
</gene>
<dbReference type="InterPro" id="IPR051601">
    <property type="entry name" value="Serine_prot/Carboxylest_S33"/>
</dbReference>
<organism evidence="7 8">
    <name type="scientific">Actinokineospora soli</name>
    <dbReference type="NCBI Taxonomy" id="1048753"/>
    <lineage>
        <taxon>Bacteria</taxon>
        <taxon>Bacillati</taxon>
        <taxon>Actinomycetota</taxon>
        <taxon>Actinomycetes</taxon>
        <taxon>Pseudonocardiales</taxon>
        <taxon>Pseudonocardiaceae</taxon>
        <taxon>Actinokineospora</taxon>
    </lineage>
</organism>
<dbReference type="EMBL" id="JBHTEY010000004">
    <property type="protein sequence ID" value="MFC7614491.1"/>
    <property type="molecule type" value="Genomic_DNA"/>
</dbReference>
<name>A0ABW2TLW9_9PSEU</name>
<evidence type="ECO:0000259" key="5">
    <source>
        <dbReference type="Pfam" id="PF00561"/>
    </source>
</evidence>
<dbReference type="PANTHER" id="PTHR43248:SF29">
    <property type="entry name" value="TRIPEPTIDYL AMINOPEPTIDASE"/>
    <property type="match status" value="1"/>
</dbReference>
<dbReference type="Gene3D" id="3.40.50.1820">
    <property type="entry name" value="alpha/beta hydrolase"/>
    <property type="match status" value="1"/>
</dbReference>
<feature type="domain" description="AB hydrolase-1" evidence="5">
    <location>
        <begin position="74"/>
        <end position="264"/>
    </location>
</feature>
<evidence type="ECO:0000313" key="7">
    <source>
        <dbReference type="EMBL" id="MFC7614491.1"/>
    </source>
</evidence>
<keyword evidence="8" id="KW-1185">Reference proteome</keyword>
<feature type="chain" id="PRO_5046125478" evidence="4">
    <location>
        <begin position="25"/>
        <end position="441"/>
    </location>
</feature>
<evidence type="ECO:0000256" key="3">
    <source>
        <dbReference type="ARBA" id="ARBA00022801"/>
    </source>
</evidence>
<evidence type="ECO:0000259" key="6">
    <source>
        <dbReference type="Pfam" id="PF08386"/>
    </source>
</evidence>
<evidence type="ECO:0000256" key="4">
    <source>
        <dbReference type="SAM" id="SignalP"/>
    </source>
</evidence>
<dbReference type="GO" id="GO:0016787">
    <property type="term" value="F:hydrolase activity"/>
    <property type="evidence" value="ECO:0007669"/>
    <property type="project" value="UniProtKB-KW"/>
</dbReference>
<feature type="domain" description="Peptidase S33 tripeptidyl aminopeptidase-like C-terminal" evidence="6">
    <location>
        <begin position="362"/>
        <end position="440"/>
    </location>
</feature>
<dbReference type="Pfam" id="PF08386">
    <property type="entry name" value="Abhydrolase_4"/>
    <property type="match status" value="1"/>
</dbReference>
<dbReference type="Proteomes" id="UP001596512">
    <property type="component" value="Unassembled WGS sequence"/>
</dbReference>
<comment type="similarity">
    <text evidence="1">Belongs to the peptidase S33 family.</text>
</comment>
<dbReference type="InterPro" id="IPR013595">
    <property type="entry name" value="Pept_S33_TAP-like_C"/>
</dbReference>
<dbReference type="InterPro" id="IPR029058">
    <property type="entry name" value="AB_hydrolase_fold"/>
</dbReference>
<evidence type="ECO:0000313" key="8">
    <source>
        <dbReference type="Proteomes" id="UP001596512"/>
    </source>
</evidence>
<sequence length="441" mass="46633">MKRALVVLATAVVAGAGLAGPVSASPALGWGPCPEDAAVECASLTVPVDWDRPTAGTIEVRVARKRATGDRIGTLFFLPGGPGGSGVGAVLTRAPLSAEIAARFDVVGIDPRGTNRSSPVVCDADLADLPAGVPDTGARLVDVAASARRLGRDCRARTGPLLDHVDSAAVARDLDALRAALGERQVSVYGISYGTLAGQMYAELFPRRVRAMVLDSVFDHSLSTRDFLTSEARAAEETFGQFVAWCDREPSCALHGRDVRRVYTDLYAEAVRGELHVPGDPAAPIGPMDLIGIAVGHQYGPAWNQLAGLLAAMAGGTAPVALQAAEVVEFPMAVFCADHDFRFSSQRDWADAWREVQRDAPTVGGHFAWSAASACASWPARTGNPQHRTDVDGGPAILLMNSRYDPATPLEWARGVERQIDRSVLLTYDGWGHNVHARGSA</sequence>
<comment type="caution">
    <text evidence="7">The sequence shown here is derived from an EMBL/GenBank/DDBJ whole genome shotgun (WGS) entry which is preliminary data.</text>
</comment>
<keyword evidence="3 7" id="KW-0378">Hydrolase</keyword>
<dbReference type="InterPro" id="IPR000073">
    <property type="entry name" value="AB_hydrolase_1"/>
</dbReference>
<proteinExistence type="inferred from homology"/>
<accession>A0ABW2TLW9</accession>
<evidence type="ECO:0000256" key="2">
    <source>
        <dbReference type="ARBA" id="ARBA00022729"/>
    </source>
</evidence>
<dbReference type="PANTHER" id="PTHR43248">
    <property type="entry name" value="2-SUCCINYL-6-HYDROXY-2,4-CYCLOHEXADIENE-1-CARBOXYLATE SYNTHASE"/>
    <property type="match status" value="1"/>
</dbReference>
<evidence type="ECO:0000256" key="1">
    <source>
        <dbReference type="ARBA" id="ARBA00010088"/>
    </source>
</evidence>
<feature type="signal peptide" evidence="4">
    <location>
        <begin position="1"/>
        <end position="24"/>
    </location>
</feature>
<dbReference type="SUPFAM" id="SSF53474">
    <property type="entry name" value="alpha/beta-Hydrolases"/>
    <property type="match status" value="1"/>
</dbReference>